<proteinExistence type="predicted"/>
<keyword evidence="1" id="KW-0560">Oxidoreductase</keyword>
<dbReference type="RefSeq" id="WP_382168220.1">
    <property type="nucleotide sequence ID" value="NZ_JBHTBR010000005.1"/>
</dbReference>
<dbReference type="EC" id="1.-.-.-" evidence="1"/>
<protein>
    <submittedName>
        <fullName evidence="1">Gluconate 2-dehydrogenase subunit 3 family protein</fullName>
        <ecNumber evidence="1">1.-.-.-</ecNumber>
    </submittedName>
</protein>
<gene>
    <name evidence="1" type="ORF">ACFQS8_13465</name>
</gene>
<dbReference type="PROSITE" id="PS51257">
    <property type="entry name" value="PROKAR_LIPOPROTEIN"/>
    <property type="match status" value="1"/>
</dbReference>
<accession>A0ABW2IN86</accession>
<evidence type="ECO:0000313" key="1">
    <source>
        <dbReference type="EMBL" id="MFC7292634.1"/>
    </source>
</evidence>
<reference evidence="2" key="1">
    <citation type="journal article" date="2019" name="Int. J. Syst. Evol. Microbiol.">
        <title>The Global Catalogue of Microorganisms (GCM) 10K type strain sequencing project: providing services to taxonomists for standard genome sequencing and annotation.</title>
        <authorList>
            <consortium name="The Broad Institute Genomics Platform"/>
            <consortium name="The Broad Institute Genome Sequencing Center for Infectious Disease"/>
            <person name="Wu L."/>
            <person name="Ma J."/>
        </authorList>
    </citation>
    <scope>NUCLEOTIDE SEQUENCE [LARGE SCALE GENOMIC DNA]</scope>
    <source>
        <strain evidence="2">CCUG 51308</strain>
    </source>
</reference>
<organism evidence="1 2">
    <name type="scientific">Hirschia litorea</name>
    <dbReference type="NCBI Taxonomy" id="1199156"/>
    <lineage>
        <taxon>Bacteria</taxon>
        <taxon>Pseudomonadati</taxon>
        <taxon>Pseudomonadota</taxon>
        <taxon>Alphaproteobacteria</taxon>
        <taxon>Hyphomonadales</taxon>
        <taxon>Hyphomonadaceae</taxon>
        <taxon>Hirschia</taxon>
    </lineage>
</organism>
<sequence>MSTDRRKFLQGMIVSVGGASLLAACGHDPEIAVTPLVENTDGRFFNASEIQLLSRVSDLIIPRTHTPGALDVKVPAYFDGLMADWASAKTKEQHRNTIAALQLALDELVEGEFVKATEEKAVAALSAVDAASFGEGKGVPGYRGLKKMIATIYFQTEDGATLELDYQPVPGYWDPCAEKETI</sequence>
<dbReference type="GO" id="GO:0016491">
    <property type="term" value="F:oxidoreductase activity"/>
    <property type="evidence" value="ECO:0007669"/>
    <property type="project" value="UniProtKB-KW"/>
</dbReference>
<dbReference type="Pfam" id="PF13618">
    <property type="entry name" value="Gluconate_2-dh3"/>
    <property type="match status" value="1"/>
</dbReference>
<dbReference type="InterPro" id="IPR027056">
    <property type="entry name" value="Gluconate_2DH_su3"/>
</dbReference>
<evidence type="ECO:0000313" key="2">
    <source>
        <dbReference type="Proteomes" id="UP001596492"/>
    </source>
</evidence>
<name>A0ABW2IN86_9PROT</name>
<dbReference type="Proteomes" id="UP001596492">
    <property type="component" value="Unassembled WGS sequence"/>
</dbReference>
<dbReference type="EMBL" id="JBHTBR010000005">
    <property type="protein sequence ID" value="MFC7292634.1"/>
    <property type="molecule type" value="Genomic_DNA"/>
</dbReference>
<comment type="caution">
    <text evidence="1">The sequence shown here is derived from an EMBL/GenBank/DDBJ whole genome shotgun (WGS) entry which is preliminary data.</text>
</comment>
<keyword evidence="2" id="KW-1185">Reference proteome</keyword>